<feature type="compositionally biased region" description="Low complexity" evidence="3">
    <location>
        <begin position="49"/>
        <end position="58"/>
    </location>
</feature>
<keyword evidence="1" id="KW-0863">Zinc-finger</keyword>
<keyword evidence="1" id="KW-0479">Metal-binding</keyword>
<evidence type="ECO:0000256" key="3">
    <source>
        <dbReference type="SAM" id="MobiDB-lite"/>
    </source>
</evidence>
<dbReference type="SUPFAM" id="SSF57756">
    <property type="entry name" value="Retrovirus zinc finger-like domains"/>
    <property type="match status" value="1"/>
</dbReference>
<keyword evidence="2" id="KW-0175">Coiled coil</keyword>
<feature type="domain" description="CCHC-type" evidence="4">
    <location>
        <begin position="871"/>
        <end position="885"/>
    </location>
</feature>
<accession>A0ABD1DZ20</accession>
<comment type="caution">
    <text evidence="5">The sequence shown here is derived from an EMBL/GenBank/DDBJ whole genome shotgun (WGS) entry which is preliminary data.</text>
</comment>
<evidence type="ECO:0000313" key="5">
    <source>
        <dbReference type="EMBL" id="KAL1487656.1"/>
    </source>
</evidence>
<keyword evidence="1" id="KW-0862">Zinc</keyword>
<name>A0ABD1DZ20_HYPHA</name>
<evidence type="ECO:0000313" key="6">
    <source>
        <dbReference type="Proteomes" id="UP001566132"/>
    </source>
</evidence>
<dbReference type="Proteomes" id="UP001566132">
    <property type="component" value="Unassembled WGS sequence"/>
</dbReference>
<evidence type="ECO:0000256" key="1">
    <source>
        <dbReference type="PROSITE-ProRule" id="PRU00047"/>
    </source>
</evidence>
<feature type="region of interest" description="Disordered" evidence="3">
    <location>
        <begin position="958"/>
        <end position="984"/>
    </location>
</feature>
<feature type="compositionally biased region" description="Polar residues" evidence="3">
    <location>
        <begin position="140"/>
        <end position="156"/>
    </location>
</feature>
<evidence type="ECO:0000256" key="2">
    <source>
        <dbReference type="SAM" id="Coils"/>
    </source>
</evidence>
<keyword evidence="6" id="KW-1185">Reference proteome</keyword>
<feature type="coiled-coil region" evidence="2">
    <location>
        <begin position="457"/>
        <end position="498"/>
    </location>
</feature>
<feature type="region of interest" description="Disordered" evidence="3">
    <location>
        <begin position="312"/>
        <end position="371"/>
    </location>
</feature>
<gene>
    <name evidence="5" type="ORF">ABEB36_015700</name>
</gene>
<protein>
    <recommendedName>
        <fullName evidence="4">CCHC-type domain-containing protein</fullName>
    </recommendedName>
</protein>
<dbReference type="EMBL" id="JBDJPC010000023">
    <property type="protein sequence ID" value="KAL1487656.1"/>
    <property type="molecule type" value="Genomic_DNA"/>
</dbReference>
<evidence type="ECO:0000259" key="4">
    <source>
        <dbReference type="PROSITE" id="PS50158"/>
    </source>
</evidence>
<sequence>MMSSLKQDSPRAGPSMRGESRTPTAQEGVCPKGYGGGSKTPLENESHNTSTVTRSSSTARDQAFEDALDTEKVTHPLGKTTNSNIGMMKVNEPDKQMKSLKKRGSPRKSEHTPGGATPRGDAKESLKKLISPFETKGSKMATSANAKTGSPGQTHQYRAARQAGAETNLGLMATASGDQVTPVRGVTERPNEGNVKPINENFMSIFDLPTTPATEGEIDQSAPNEGDPELLNKTPDNKNMYMALASTPVEDHNHPTTEDHINLAESRQVLTGIVEANQRCLPSTGKEADDSSGDEWIRELVKRTRRENDAVLDAKAAAPIQAERDDDSPRDREVGRKRFRKQTPPHSFYAARKKKKVNSPKDTYQTKDDAGQKMPGINMLLTDIYEEVQTLQEIINQTQNPSNELKETILTIIKMIAEAKKHSNRGKVNDVSETIKYTNITNQYIEEEIAGKITRQTALHCEQIEEKNKELKALQKENEILHKKIESLEEDAREKDKQIKRNLGTEEEEVLAHIETILDKPDKNIQELKDIIDLNWTDDNYKTIKELKLDSKEDANKIYLVNNMNPRSKQLDDIIKLEPMMEKMLKNGAALNGKMLYVSTTVNLMEDDADEETGSNRAAFVVDINRQNLDRDKLIKNLERAKSFIDKQASRRNIEIHCGSVMECEVTKKISEFLYRNGKHDVYIACSIRPGPKENPDTGKMAERRYTDTLLIKKGKETTYAEALRNLQKNIDLADYGASRHRIIKEKNGDIKIKVNIKDRQMVNNLKNQIETKTTYETQTITRRTTILIKDIRPEIEENDVYDAVENQYKSIKRGMDFTLHLPKYKDDANIRFKTAFLHTSEETASHILQEKKLKILWDRCRLSELIQPPKCYSCQGYGHYANKCDRPEMGKELTGKCLRCLGDGHTRRVCTRQPKCYECGADGHSAGTTACDKFRALIRGGRRNSNIPVIKLTRPEIPATSDQRKSIDKGCDNPLGTETDCDN</sequence>
<feature type="region of interest" description="Disordered" evidence="3">
    <location>
        <begin position="1"/>
        <end position="162"/>
    </location>
</feature>
<dbReference type="GO" id="GO:0008270">
    <property type="term" value="F:zinc ion binding"/>
    <property type="evidence" value="ECO:0007669"/>
    <property type="project" value="UniProtKB-KW"/>
</dbReference>
<feature type="compositionally biased region" description="Basic and acidic residues" evidence="3">
    <location>
        <begin position="327"/>
        <end position="336"/>
    </location>
</feature>
<reference evidence="5 6" key="1">
    <citation type="submission" date="2024-05" db="EMBL/GenBank/DDBJ databases">
        <title>Genetic variation in Jamaican populations of the coffee berry borer (Hypothenemus hampei).</title>
        <authorList>
            <person name="Errbii M."/>
            <person name="Myrie A."/>
        </authorList>
    </citation>
    <scope>NUCLEOTIDE SEQUENCE [LARGE SCALE GENOMIC DNA]</scope>
    <source>
        <strain evidence="5">JA-Hopewell-2020-01-JO</strain>
        <tissue evidence="5">Whole body</tissue>
    </source>
</reference>
<dbReference type="AlphaFoldDB" id="A0ABD1DZ20"/>
<proteinExistence type="predicted"/>
<dbReference type="InterPro" id="IPR001878">
    <property type="entry name" value="Znf_CCHC"/>
</dbReference>
<organism evidence="5 6">
    <name type="scientific">Hypothenemus hampei</name>
    <name type="common">Coffee berry borer</name>
    <dbReference type="NCBI Taxonomy" id="57062"/>
    <lineage>
        <taxon>Eukaryota</taxon>
        <taxon>Metazoa</taxon>
        <taxon>Ecdysozoa</taxon>
        <taxon>Arthropoda</taxon>
        <taxon>Hexapoda</taxon>
        <taxon>Insecta</taxon>
        <taxon>Pterygota</taxon>
        <taxon>Neoptera</taxon>
        <taxon>Endopterygota</taxon>
        <taxon>Coleoptera</taxon>
        <taxon>Polyphaga</taxon>
        <taxon>Cucujiformia</taxon>
        <taxon>Curculionidae</taxon>
        <taxon>Scolytinae</taxon>
        <taxon>Hypothenemus</taxon>
    </lineage>
</organism>
<dbReference type="InterPro" id="IPR036875">
    <property type="entry name" value="Znf_CCHC_sf"/>
</dbReference>
<feature type="compositionally biased region" description="Basic and acidic residues" evidence="3">
    <location>
        <begin position="963"/>
        <end position="972"/>
    </location>
</feature>
<dbReference type="SMART" id="SM00343">
    <property type="entry name" value="ZnF_C2HC"/>
    <property type="match status" value="3"/>
</dbReference>
<dbReference type="Gene3D" id="4.10.60.10">
    <property type="entry name" value="Zinc finger, CCHC-type"/>
    <property type="match status" value="1"/>
</dbReference>
<dbReference type="PROSITE" id="PS50158">
    <property type="entry name" value="ZF_CCHC"/>
    <property type="match status" value="1"/>
</dbReference>